<proteinExistence type="predicted"/>
<dbReference type="AlphaFoldDB" id="A0A0R3MKT5"/>
<name>A0A0R3MKT5_9BRAD</name>
<evidence type="ECO:0000313" key="1">
    <source>
        <dbReference type="EMBL" id="KRR20820.1"/>
    </source>
</evidence>
<dbReference type="EMBL" id="LLYB01000085">
    <property type="protein sequence ID" value="KRR20820.1"/>
    <property type="molecule type" value="Genomic_DNA"/>
</dbReference>
<dbReference type="Proteomes" id="UP000051660">
    <property type="component" value="Unassembled WGS sequence"/>
</dbReference>
<accession>A0A0R3MKT5</accession>
<dbReference type="OrthoDB" id="8901415at2"/>
<evidence type="ECO:0000313" key="2">
    <source>
        <dbReference type="Proteomes" id="UP000051660"/>
    </source>
</evidence>
<sequence length="136" mass="14856">MAFAIKAEISDPRATAFSLMAQKTMYGGKQIAEGDPIFVFASENEGGQGLIARGVVTSAEAVAKKRGIARQTPRVSIAIKRTALAKRPLGRRELKGFADWNDGQPETELNFKFYRQATNKIVGISDQAAEFLGKFF</sequence>
<evidence type="ECO:0008006" key="3">
    <source>
        <dbReference type="Google" id="ProtNLM"/>
    </source>
</evidence>
<dbReference type="RefSeq" id="WP_057860259.1">
    <property type="nucleotide sequence ID" value="NZ_LLYB01000085.1"/>
</dbReference>
<comment type="caution">
    <text evidence="1">The sequence shown here is derived from an EMBL/GenBank/DDBJ whole genome shotgun (WGS) entry which is preliminary data.</text>
</comment>
<gene>
    <name evidence="1" type="ORF">CQ14_26350</name>
</gene>
<organism evidence="1 2">
    <name type="scientific">Bradyrhizobium lablabi</name>
    <dbReference type="NCBI Taxonomy" id="722472"/>
    <lineage>
        <taxon>Bacteria</taxon>
        <taxon>Pseudomonadati</taxon>
        <taxon>Pseudomonadota</taxon>
        <taxon>Alphaproteobacteria</taxon>
        <taxon>Hyphomicrobiales</taxon>
        <taxon>Nitrobacteraceae</taxon>
        <taxon>Bradyrhizobium</taxon>
    </lineage>
</organism>
<protein>
    <recommendedName>
        <fullName evidence="3">EVE domain-containing protein</fullName>
    </recommendedName>
</protein>
<reference evidence="1 2" key="1">
    <citation type="submission" date="2014-03" db="EMBL/GenBank/DDBJ databases">
        <title>Bradyrhizobium valentinum sp. nov., isolated from effective nodules of Lupinus mariae-josephae, a lupine endemic of basic-lime soils in Eastern Spain.</title>
        <authorList>
            <person name="Duran D."/>
            <person name="Rey L."/>
            <person name="Navarro A."/>
            <person name="Busquets A."/>
            <person name="Imperial J."/>
            <person name="Ruiz-Argueso T."/>
        </authorList>
    </citation>
    <scope>NUCLEOTIDE SEQUENCE [LARGE SCALE GENOMIC DNA]</scope>
    <source>
        <strain evidence="1 2">CCBAU 23086</strain>
    </source>
</reference>